<dbReference type="OrthoDB" id="5292135at2"/>
<evidence type="ECO:0000256" key="1">
    <source>
        <dbReference type="SAM" id="SignalP"/>
    </source>
</evidence>
<feature type="signal peptide" evidence="1">
    <location>
        <begin position="1"/>
        <end position="31"/>
    </location>
</feature>
<keyword evidence="3" id="KW-1185">Reference proteome</keyword>
<keyword evidence="1" id="KW-0732">Signal</keyword>
<gene>
    <name evidence="2" type="ORF">A11Q_174</name>
</gene>
<dbReference type="KEGG" id="bex:A11Q_174"/>
<accession>M4VMT1</accession>
<sequence>MKLSGKFSMKKMTMWISIVFMTSLWSASASAQCDNSNVLKGGVDILPWSVVQPFPWDNIAGYWQLGDSSVFIKARVLSSTNKRKILQLSIHAEGICSKASARGTGYVDVTEKNVVRALISDHMYKYQFKMGLFDARDIQDTLALSCKQNIVAVSVQMLGFTEGARTNGAPLDIGMKETQNLVLKKVASDAEGLCKK</sequence>
<dbReference type="Proteomes" id="UP000012040">
    <property type="component" value="Chromosome"/>
</dbReference>
<dbReference type="AlphaFoldDB" id="M4VMT1"/>
<feature type="chain" id="PRO_5004060396" evidence="1">
    <location>
        <begin position="32"/>
        <end position="196"/>
    </location>
</feature>
<dbReference type="EMBL" id="CP003537">
    <property type="protein sequence ID" value="AGH94394.1"/>
    <property type="molecule type" value="Genomic_DNA"/>
</dbReference>
<organism evidence="2 3">
    <name type="scientific">Pseudobdellovibrio exovorus JSS</name>
    <dbReference type="NCBI Taxonomy" id="1184267"/>
    <lineage>
        <taxon>Bacteria</taxon>
        <taxon>Pseudomonadati</taxon>
        <taxon>Bdellovibrionota</taxon>
        <taxon>Bdellovibrionia</taxon>
        <taxon>Bdellovibrionales</taxon>
        <taxon>Pseudobdellovibrionaceae</taxon>
        <taxon>Pseudobdellovibrio</taxon>
    </lineage>
</organism>
<dbReference type="RefSeq" id="WP_015468884.1">
    <property type="nucleotide sequence ID" value="NC_020813.1"/>
</dbReference>
<protein>
    <submittedName>
        <fullName evidence="2">Uncharacterized protein</fullName>
    </submittedName>
</protein>
<proteinExistence type="predicted"/>
<dbReference type="HOGENOM" id="CLU_1387907_0_0_7"/>
<reference evidence="2 3" key="1">
    <citation type="journal article" date="2013" name="ISME J.">
        <title>By their genes ye shall know them: genomic signatures of predatory bacteria.</title>
        <authorList>
            <person name="Pasternak Z."/>
            <person name="Pietrokovski S."/>
            <person name="Rotem O."/>
            <person name="Gophna U."/>
            <person name="Lurie-Weinberger M.N."/>
            <person name="Jurkevitch E."/>
        </authorList>
    </citation>
    <scope>NUCLEOTIDE SEQUENCE [LARGE SCALE GENOMIC DNA]</scope>
    <source>
        <strain evidence="2 3">JSS</strain>
    </source>
</reference>
<dbReference type="PATRIC" id="fig|1184267.3.peg.177"/>
<dbReference type="STRING" id="1184267.A11Q_174"/>
<evidence type="ECO:0000313" key="2">
    <source>
        <dbReference type="EMBL" id="AGH94394.1"/>
    </source>
</evidence>
<name>M4VMT1_9BACT</name>
<evidence type="ECO:0000313" key="3">
    <source>
        <dbReference type="Proteomes" id="UP000012040"/>
    </source>
</evidence>